<comment type="caution">
    <text evidence="1">The sequence shown here is derived from an EMBL/GenBank/DDBJ whole genome shotgun (WGS) entry which is preliminary data.</text>
</comment>
<reference evidence="2" key="1">
    <citation type="submission" date="2017-09" db="EMBL/GenBank/DDBJ databases">
        <title>Depth-based differentiation of microbial function through sediment-hosted aquifers and enrichment of novel symbionts in the deep terrestrial subsurface.</title>
        <authorList>
            <person name="Probst A.J."/>
            <person name="Ladd B."/>
            <person name="Jarett J.K."/>
            <person name="Geller-Mcgrath D.E."/>
            <person name="Sieber C.M.K."/>
            <person name="Emerson J.B."/>
            <person name="Anantharaman K."/>
            <person name="Thomas B.C."/>
            <person name="Malmstrom R."/>
            <person name="Stieglmeier M."/>
            <person name="Klingl A."/>
            <person name="Woyke T."/>
            <person name="Ryan C.M."/>
            <person name="Banfield J.F."/>
        </authorList>
    </citation>
    <scope>NUCLEOTIDE SEQUENCE [LARGE SCALE GENOMIC DNA]</scope>
</reference>
<dbReference type="Proteomes" id="UP000228503">
    <property type="component" value="Unassembled WGS sequence"/>
</dbReference>
<gene>
    <name evidence="1" type="ORF">COY16_04940</name>
</gene>
<accession>A0A2M7TWJ8</accession>
<feature type="non-terminal residue" evidence="1">
    <location>
        <position position="1"/>
    </location>
</feature>
<dbReference type="EMBL" id="PFOB01000063">
    <property type="protein sequence ID" value="PIZ62200.1"/>
    <property type="molecule type" value="Genomic_DNA"/>
</dbReference>
<name>A0A2M7TWJ8_9BACT</name>
<dbReference type="AlphaFoldDB" id="A0A2M7TWJ8"/>
<organism evidence="1 2">
    <name type="scientific">Candidatus Roizmanbacteria bacterium CG_4_10_14_0_2_um_filter_39_13</name>
    <dbReference type="NCBI Taxonomy" id="1974825"/>
    <lineage>
        <taxon>Bacteria</taxon>
        <taxon>Candidatus Roizmaniibacteriota</taxon>
    </lineage>
</organism>
<evidence type="ECO:0000313" key="1">
    <source>
        <dbReference type="EMBL" id="PIZ62200.1"/>
    </source>
</evidence>
<proteinExistence type="predicted"/>
<sequence length="85" mass="9814">EPQQSKTVQITYRLPTTIVAGNGTYQLILQKQIGSQNSDFKFTFSYPKNMTIERHNLSPLAKDNEIIYNTSISSDRIFLIEFNKQ</sequence>
<protein>
    <submittedName>
        <fullName evidence="1">Uncharacterized protein</fullName>
    </submittedName>
</protein>
<evidence type="ECO:0000313" key="2">
    <source>
        <dbReference type="Proteomes" id="UP000228503"/>
    </source>
</evidence>